<dbReference type="EMBL" id="HACA01017372">
    <property type="protein sequence ID" value="CDW34733.1"/>
    <property type="molecule type" value="Transcribed_RNA"/>
</dbReference>
<reference evidence="1" key="1">
    <citation type="submission" date="2014-05" db="EMBL/GenBank/DDBJ databases">
        <authorList>
            <person name="Chronopoulou M."/>
        </authorList>
    </citation>
    <scope>NUCLEOTIDE SEQUENCE</scope>
    <source>
        <tissue evidence="1">Whole organism</tissue>
    </source>
</reference>
<name>A0A0K2U916_LEPSM</name>
<proteinExistence type="predicted"/>
<sequence>MDALLKKCGRGIKLTLGKPLHMLKGEMVPPKDGNIFNYKSMTEKEMKSWSFCTRRWKTLLIYTMMVRKYHPLSIRTSTKSN</sequence>
<dbReference type="AlphaFoldDB" id="A0A0K2U916"/>
<protein>
    <submittedName>
        <fullName evidence="1">Uncharacterized protein</fullName>
    </submittedName>
</protein>
<accession>A0A0K2U916</accession>
<evidence type="ECO:0000313" key="1">
    <source>
        <dbReference type="EMBL" id="CDW34733.1"/>
    </source>
</evidence>
<organism evidence="1">
    <name type="scientific">Lepeophtheirus salmonis</name>
    <name type="common">Salmon louse</name>
    <name type="synonym">Caligus salmonis</name>
    <dbReference type="NCBI Taxonomy" id="72036"/>
    <lineage>
        <taxon>Eukaryota</taxon>
        <taxon>Metazoa</taxon>
        <taxon>Ecdysozoa</taxon>
        <taxon>Arthropoda</taxon>
        <taxon>Crustacea</taxon>
        <taxon>Multicrustacea</taxon>
        <taxon>Hexanauplia</taxon>
        <taxon>Copepoda</taxon>
        <taxon>Siphonostomatoida</taxon>
        <taxon>Caligidae</taxon>
        <taxon>Lepeophtheirus</taxon>
    </lineage>
</organism>